<protein>
    <submittedName>
        <fullName evidence="1">Uncharacterized protein</fullName>
    </submittedName>
</protein>
<keyword evidence="2" id="KW-1185">Reference proteome</keyword>
<comment type="caution">
    <text evidence="1">The sequence shown here is derived from an EMBL/GenBank/DDBJ whole genome shotgun (WGS) entry which is preliminary data.</text>
</comment>
<dbReference type="Pfam" id="PF13306">
    <property type="entry name" value="LRR_5"/>
    <property type="match status" value="2"/>
</dbReference>
<dbReference type="SUPFAM" id="SSF48403">
    <property type="entry name" value="Ankyrin repeat"/>
    <property type="match status" value="1"/>
</dbReference>
<dbReference type="InterPro" id="IPR026906">
    <property type="entry name" value="LRR_5"/>
</dbReference>
<accession>A0A9W7C438</accession>
<evidence type="ECO:0000313" key="2">
    <source>
        <dbReference type="Proteomes" id="UP001165160"/>
    </source>
</evidence>
<evidence type="ECO:0000313" key="1">
    <source>
        <dbReference type="EMBL" id="GMH97883.1"/>
    </source>
</evidence>
<dbReference type="PANTHER" id="PTHR45661:SF3">
    <property type="entry name" value="IG-LIKE DOMAIN-CONTAINING PROTEIN"/>
    <property type="match status" value="1"/>
</dbReference>
<name>A0A9W7C438_9STRA</name>
<sequence length="710" mass="77924">MWALKRQPKGTVTYKESTGKKYQKRADVKKVDVQHDVKVIGDGAFSGCNNLDDVDWTTANITQISEKAFYETAISALRAPASLTTIESSSFFKCKFLVHLEISSVSVIKNFSFSQTPLKAVILNATEIGNGCFLECTSLKAVNLGQRLKKLGSKTFKCTAIEEVELPDTLEAMGEGCFSECAGLASVFWKCEKLQIVPQNCFSGSALTSFSAQSVTEIGADAFRESITLETIEIPSVQVLRERCFSSTGLKEVTLTATLKVVETESFSNCFKLSSIKFSNCTLPSLSNFLFRNANVQTVTLPSCVGEVGEGCFMHCDKLTKFVSTGARNLGPYCFNGCTKLKVVKVNSVAALGSRCFQNCKKLDEITFGATDTDIRLGEEAFSSCHILLSRFENSLGATVDNIVSYFRNNPLMIMLQMVSPMLENLKKLHDSDEGFIKGNVDSGLECFQTPLSVYCKSGLKTGILKWLLDVHFKSINVLDIAQQTPLHILFSRRHSNEDSAYFVEMLKSLISTVASKLKGASLLKLLAVKNTTGETCLHTLASNDFKPAEAVWAKTVKAIDLAFASASSSNPLILKNTDELTPLHVLCQKSNLNIDAIKCFTASPNAAAYLSEVDEFGYTPLHTIIQRHRDVSPLTLAPFLVLSSRDFLDSKCLDGLTCAELAKKNGCMQCVCDLLGGVLEKEEIEGCKGERMIEEAVRVKKLRKVKKKK</sequence>
<dbReference type="Gene3D" id="1.25.40.20">
    <property type="entry name" value="Ankyrin repeat-containing domain"/>
    <property type="match status" value="2"/>
</dbReference>
<dbReference type="SUPFAM" id="SSF52058">
    <property type="entry name" value="L domain-like"/>
    <property type="match status" value="1"/>
</dbReference>
<gene>
    <name evidence="1" type="ORF">TrVE_jg8326</name>
</gene>
<dbReference type="EMBL" id="BRXX01000208">
    <property type="protein sequence ID" value="GMH97883.1"/>
    <property type="molecule type" value="Genomic_DNA"/>
</dbReference>
<dbReference type="Gene3D" id="3.80.10.10">
    <property type="entry name" value="Ribonuclease Inhibitor"/>
    <property type="match status" value="3"/>
</dbReference>
<dbReference type="Proteomes" id="UP001165160">
    <property type="component" value="Unassembled WGS sequence"/>
</dbReference>
<dbReference type="AlphaFoldDB" id="A0A9W7C438"/>
<reference evidence="2" key="1">
    <citation type="journal article" date="2023" name="Commun. Biol.">
        <title>Genome analysis of Parmales, the sister group of diatoms, reveals the evolutionary specialization of diatoms from phago-mixotrophs to photoautotrophs.</title>
        <authorList>
            <person name="Ban H."/>
            <person name="Sato S."/>
            <person name="Yoshikawa S."/>
            <person name="Yamada K."/>
            <person name="Nakamura Y."/>
            <person name="Ichinomiya M."/>
            <person name="Sato N."/>
            <person name="Blanc-Mathieu R."/>
            <person name="Endo H."/>
            <person name="Kuwata A."/>
            <person name="Ogata H."/>
        </authorList>
    </citation>
    <scope>NUCLEOTIDE SEQUENCE [LARGE SCALE GENOMIC DNA]</scope>
    <source>
        <strain evidence="2">NIES 3699</strain>
    </source>
</reference>
<dbReference type="InterPro" id="IPR053139">
    <property type="entry name" value="Surface_bspA-like"/>
</dbReference>
<proteinExistence type="predicted"/>
<dbReference type="PANTHER" id="PTHR45661">
    <property type="entry name" value="SURFACE ANTIGEN"/>
    <property type="match status" value="1"/>
</dbReference>
<organism evidence="1 2">
    <name type="scientific">Triparma verrucosa</name>
    <dbReference type="NCBI Taxonomy" id="1606542"/>
    <lineage>
        <taxon>Eukaryota</taxon>
        <taxon>Sar</taxon>
        <taxon>Stramenopiles</taxon>
        <taxon>Ochrophyta</taxon>
        <taxon>Bolidophyceae</taxon>
        <taxon>Parmales</taxon>
        <taxon>Triparmaceae</taxon>
        <taxon>Triparma</taxon>
    </lineage>
</organism>
<dbReference type="InterPro" id="IPR032675">
    <property type="entry name" value="LRR_dom_sf"/>
</dbReference>
<dbReference type="InterPro" id="IPR036770">
    <property type="entry name" value="Ankyrin_rpt-contain_sf"/>
</dbReference>